<dbReference type="Pfam" id="PF02946">
    <property type="entry name" value="GTF2I"/>
    <property type="match status" value="5"/>
</dbReference>
<feature type="region of interest" description="Disordered" evidence="7">
    <location>
        <begin position="378"/>
        <end position="431"/>
    </location>
</feature>
<feature type="non-terminal residue" evidence="8">
    <location>
        <position position="693"/>
    </location>
</feature>
<dbReference type="Proteomes" id="UP000583740">
    <property type="component" value="Unassembled WGS sequence"/>
</dbReference>
<evidence type="ECO:0000256" key="4">
    <source>
        <dbReference type="ARBA" id="ARBA00023125"/>
    </source>
</evidence>
<dbReference type="SUPFAM" id="SSF117773">
    <property type="entry name" value="GTF2I-like repeat"/>
    <property type="match status" value="5"/>
</dbReference>
<protein>
    <submittedName>
        <fullName evidence="8">GTF2I factor</fullName>
    </submittedName>
</protein>
<keyword evidence="5" id="KW-0804">Transcription</keyword>
<feature type="region of interest" description="Disordered" evidence="7">
    <location>
        <begin position="532"/>
        <end position="562"/>
    </location>
</feature>
<dbReference type="GO" id="GO:0005634">
    <property type="term" value="C:nucleus"/>
    <property type="evidence" value="ECO:0007669"/>
    <property type="project" value="UniProtKB-SubCell"/>
</dbReference>
<organism evidence="8 9">
    <name type="scientific">Cardinalis cardinalis</name>
    <name type="common">Northern cardinal</name>
    <dbReference type="NCBI Taxonomy" id="98964"/>
    <lineage>
        <taxon>Eukaryota</taxon>
        <taxon>Metazoa</taxon>
        <taxon>Chordata</taxon>
        <taxon>Craniata</taxon>
        <taxon>Vertebrata</taxon>
        <taxon>Euteleostomi</taxon>
        <taxon>Archelosauria</taxon>
        <taxon>Archosauria</taxon>
        <taxon>Dinosauria</taxon>
        <taxon>Saurischia</taxon>
        <taxon>Theropoda</taxon>
        <taxon>Coelurosauria</taxon>
        <taxon>Aves</taxon>
        <taxon>Neognathae</taxon>
        <taxon>Neoaves</taxon>
        <taxon>Telluraves</taxon>
        <taxon>Australaves</taxon>
        <taxon>Passeriformes</taxon>
        <taxon>Cardinalidae</taxon>
        <taxon>Cardinalis</taxon>
    </lineage>
</organism>
<feature type="compositionally biased region" description="Polar residues" evidence="7">
    <location>
        <begin position="156"/>
        <end position="167"/>
    </location>
</feature>
<evidence type="ECO:0000256" key="5">
    <source>
        <dbReference type="ARBA" id="ARBA00023163"/>
    </source>
</evidence>
<feature type="compositionally biased region" description="Low complexity" evidence="7">
    <location>
        <begin position="47"/>
        <end position="59"/>
    </location>
</feature>
<keyword evidence="4" id="KW-0238">DNA-binding</keyword>
<feature type="compositionally biased region" description="Polar residues" evidence="7">
    <location>
        <begin position="410"/>
        <end position="431"/>
    </location>
</feature>
<dbReference type="GO" id="GO:0003700">
    <property type="term" value="F:DNA-binding transcription factor activity"/>
    <property type="evidence" value="ECO:0007669"/>
    <property type="project" value="TreeGrafter"/>
</dbReference>
<gene>
    <name evidence="8" type="primary">Gtf2i</name>
    <name evidence="8" type="ORF">CARCAR_R08405</name>
</gene>
<feature type="region of interest" description="Disordered" evidence="7">
    <location>
        <begin position="156"/>
        <end position="175"/>
    </location>
</feature>
<comment type="subcellular location">
    <subcellularLocation>
        <location evidence="1">Nucleus</location>
    </subcellularLocation>
</comment>
<name>A0A7K5MI07_CARCD</name>
<dbReference type="Gene3D" id="3.90.1460.10">
    <property type="entry name" value="GTF2I-like"/>
    <property type="match status" value="5"/>
</dbReference>
<feature type="non-terminal residue" evidence="8">
    <location>
        <position position="1"/>
    </location>
</feature>
<reference evidence="8 9" key="1">
    <citation type="submission" date="2019-09" db="EMBL/GenBank/DDBJ databases">
        <title>Bird 10,000 Genomes (B10K) Project - Family phase.</title>
        <authorList>
            <person name="Zhang G."/>
        </authorList>
    </citation>
    <scope>NUCLEOTIDE SEQUENCE [LARGE SCALE GENOMIC DNA]</scope>
    <source>
        <strain evidence="8">B10K-DU-001-69</strain>
        <tissue evidence="8">Muscle</tissue>
    </source>
</reference>
<accession>A0A7K5MI07</accession>
<dbReference type="EMBL" id="VYXE01014098">
    <property type="protein sequence ID" value="NWT29767.1"/>
    <property type="molecule type" value="Genomic_DNA"/>
</dbReference>
<dbReference type="InterPro" id="IPR036647">
    <property type="entry name" value="GTF2I-like_rpt_sf"/>
</dbReference>
<keyword evidence="3" id="KW-0805">Transcription regulation</keyword>
<sequence length="693" mass="77658">HHSTVLVFFSESSHHDTSEISENPEVEVTLEDNDDDYVPSERRQRSPKSASDSGSSGRSRGIRFNFDKWNTRVTNLRKEVEVLFGKKYAEAIKAEGPAPVPYAAFQSHPEDLFVEGLPDGIPFRSPATYGIPRLERILLAKDRIRFVIKKPELLNSTDPSEVTTSSTAKKDEGHSRITRLRKMVDQLFCKMYAKALGSSDPRAVPYKKFEAYPTDLYVEGLPENIPFRSPSWYGIPCLEQIIQAGHKIKFVIKRPELLTQVSNESTQHRSNPQGRENWNWKITKLRNEVEDIFSVKFAEALGVSESVKVPYSVFESNPDALVVEGLPEGVPFRSPMWFGIPRLERIIRASSKVKFIIKKLDLVISHLPLRLASKLKKKGISPRTSKRSRSSSENSSVPEIEVTIEESPKKTQTTNAETNSGTSCSNANSKQQGKDFSFELWNSKINDLKEKVENMFNEKCGEALGRSGPVKVPYALFDSYPEDFYVEGLPEGVPFRQPTTFGIPRLEKILRNRPKIKFIIKKPEMLEAAIKERSGRSSQGKNNSSSNANTARTTKNTGKTAEGVEDLNIVKVTIKDDENEQLPKAENARQLREQVNDLFSQKFGEATGMNFPVKVPYRKITNNPGCVLVDGMPPGVAFKAPSYLELSSMRKILDSAEFIKFTVVRPFPGLVINNQLLEEAEAEAESAAAPAAA</sequence>
<dbReference type="InterPro" id="IPR004212">
    <property type="entry name" value="GTF2I"/>
</dbReference>
<feature type="compositionally biased region" description="Low complexity" evidence="7">
    <location>
        <begin position="541"/>
        <end position="561"/>
    </location>
</feature>
<evidence type="ECO:0000256" key="2">
    <source>
        <dbReference type="ARBA" id="ARBA00022737"/>
    </source>
</evidence>
<evidence type="ECO:0000256" key="3">
    <source>
        <dbReference type="ARBA" id="ARBA00023015"/>
    </source>
</evidence>
<evidence type="ECO:0000313" key="8">
    <source>
        <dbReference type="EMBL" id="NWT29767.1"/>
    </source>
</evidence>
<proteinExistence type="predicted"/>
<dbReference type="AlphaFoldDB" id="A0A7K5MI07"/>
<dbReference type="FunFam" id="3.90.1460.10:FF:000002">
    <property type="entry name" value="General transcription factor II-I isoform 1"/>
    <property type="match status" value="1"/>
</dbReference>
<dbReference type="GO" id="GO:0003677">
    <property type="term" value="F:DNA binding"/>
    <property type="evidence" value="ECO:0007669"/>
    <property type="project" value="UniProtKB-KW"/>
</dbReference>
<feature type="region of interest" description="Disordered" evidence="7">
    <location>
        <begin position="9"/>
        <end position="59"/>
    </location>
</feature>
<evidence type="ECO:0000256" key="7">
    <source>
        <dbReference type="SAM" id="MobiDB-lite"/>
    </source>
</evidence>
<evidence type="ECO:0000256" key="1">
    <source>
        <dbReference type="ARBA" id="ARBA00004123"/>
    </source>
</evidence>
<dbReference type="PANTHER" id="PTHR46304">
    <property type="entry name" value="GENERAL TRANSCRIPTION FACTOR II-I REPEAT DOMAIN-CONTAINING PROTEIN 1"/>
    <property type="match status" value="1"/>
</dbReference>
<keyword evidence="6" id="KW-0539">Nucleus</keyword>
<evidence type="ECO:0000313" key="9">
    <source>
        <dbReference type="Proteomes" id="UP000583740"/>
    </source>
</evidence>
<evidence type="ECO:0000256" key="6">
    <source>
        <dbReference type="ARBA" id="ARBA00023242"/>
    </source>
</evidence>
<dbReference type="PANTHER" id="PTHR46304:SF2">
    <property type="entry name" value="GENERAL TRANSCRIPTION FACTOR II-I"/>
    <property type="match status" value="1"/>
</dbReference>
<dbReference type="PROSITE" id="PS51139">
    <property type="entry name" value="GTF2I"/>
    <property type="match status" value="5"/>
</dbReference>
<feature type="compositionally biased region" description="Basic residues" evidence="7">
    <location>
        <begin position="378"/>
        <end position="389"/>
    </location>
</feature>
<comment type="caution">
    <text evidence="8">The sequence shown here is derived from an EMBL/GenBank/DDBJ whole genome shotgun (WGS) entry which is preliminary data.</text>
</comment>
<keyword evidence="2" id="KW-0677">Repeat</keyword>
<keyword evidence="9" id="KW-1185">Reference proteome</keyword>
<feature type="compositionally biased region" description="Acidic residues" evidence="7">
    <location>
        <begin position="22"/>
        <end position="38"/>
    </location>
</feature>